<gene>
    <name evidence="1" type="ORF">COO91_00009</name>
    <name evidence="2" type="ORF">COO91_00073</name>
</gene>
<dbReference type="EMBL" id="CP024785">
    <property type="protein sequence ID" value="AUB34260.1"/>
    <property type="molecule type" value="Genomic_DNA"/>
</dbReference>
<proteinExistence type="predicted"/>
<dbReference type="KEGG" id="nfl:COO91_00009"/>
<reference evidence="2 3" key="1">
    <citation type="submission" date="2017-11" db="EMBL/GenBank/DDBJ databases">
        <title>Complete genome of a free-living desiccation-tolerant cyanobacterium and its photosynthetic adaptation to extreme terrestrial habitat.</title>
        <authorList>
            <person name="Shang J."/>
        </authorList>
    </citation>
    <scope>NUCLEOTIDE SEQUENCE [LARGE SCALE GENOMIC DNA]</scope>
    <source>
        <strain evidence="2 3">CCNUN1</strain>
    </source>
</reference>
<evidence type="ECO:0000313" key="1">
    <source>
        <dbReference type="EMBL" id="AUB34199.1"/>
    </source>
</evidence>
<dbReference type="KEGG" id="nfl:COO91_00073"/>
<sequence>MRSRSELYVGITSLARCGSTMPKSLQQKHLQEGCQISF</sequence>
<dbReference type="Proteomes" id="UP000232003">
    <property type="component" value="Chromosome"/>
</dbReference>
<organism evidence="2 3">
    <name type="scientific">Nostoc flagelliforme CCNUN1</name>
    <dbReference type="NCBI Taxonomy" id="2038116"/>
    <lineage>
        <taxon>Bacteria</taxon>
        <taxon>Bacillati</taxon>
        <taxon>Cyanobacteriota</taxon>
        <taxon>Cyanophyceae</taxon>
        <taxon>Nostocales</taxon>
        <taxon>Nostocaceae</taxon>
        <taxon>Nostoc</taxon>
    </lineage>
</organism>
<accession>A0A2K8SFX2</accession>
<dbReference type="EMBL" id="CP024785">
    <property type="protein sequence ID" value="AUB34199.1"/>
    <property type="molecule type" value="Genomic_DNA"/>
</dbReference>
<protein>
    <submittedName>
        <fullName evidence="2">Uncharacterized protein</fullName>
    </submittedName>
</protein>
<keyword evidence="3" id="KW-1185">Reference proteome</keyword>
<name>A0A2K8SFX2_9NOSO</name>
<evidence type="ECO:0000313" key="3">
    <source>
        <dbReference type="Proteomes" id="UP000232003"/>
    </source>
</evidence>
<evidence type="ECO:0000313" key="2">
    <source>
        <dbReference type="EMBL" id="AUB34260.1"/>
    </source>
</evidence>
<dbReference type="AlphaFoldDB" id="A0A2K8SFX2"/>